<comment type="caution">
    <text evidence="4">The sequence shown here is derived from an EMBL/GenBank/DDBJ whole genome shotgun (WGS) entry which is preliminary data.</text>
</comment>
<dbReference type="EMBL" id="JAUUTY010000007">
    <property type="protein sequence ID" value="KAK1603640.1"/>
    <property type="molecule type" value="Genomic_DNA"/>
</dbReference>
<gene>
    <name evidence="4" type="ORF">QYE76_027313</name>
</gene>
<sequence>MSSESSSSSRQSEASDGLSAELSRMESDTGRGQEAGSSGQGSGVDLSGITRGAWKGSDVTQHEIDWLYHSRRIPAEVSCRLPRDEIEPVLEPGESVVFLAHFERGFGLPASDFFREFLDFYQLQPHHLPGNAIFYLSCYVSFMEGYIGLRPTKETFGRFFSLRINSVQGKDIPKPKPPVQCWSCIIGSRQGSPFFKFSGLESCRAWQETFFYVKNTGETDLINLPAFNPAVPTKVNWSFNPKTNHIETNRIIRFMDNLMKETNISSDDIIRTFISRRVLPLQRRAHKISEMYGPRDPTKITGLPLSKEDIVLKARQICQTDMPMDWEWGFVPLSSTNPPTDEAKERFPRIAAEKRGPKQRRDLDEVDPDPYIHWTYLKMGRTHTSRPDAPSASTQPQVHEHVAPLEAEAGREFLEKLTSQGKKNKAPAPEAGSGQSPPAKRSRTEVVGGKTVGKKRYQGKQMPVASGPVPKLSKGASGTRPESSEGTARTSSPLYSSPVPSDTGNASLLGGTPSAGRAAPTPPDHRAEEEHVSPLETQDTGASNIGADAEAAGRMEPQVPPVPKRKKKKTTDSSPSKSVPDSSAPTSSTLGQDAPDAPSSPKTSPAPPPEAPTAEPAGATSTPPPEGTKLLKPEPFKGKATASGTATSGSQQLALHAGRAAVAAGETATGLLGQITELTRGGHELGHLREYAEKWNRADVSAATRGLGKDWLPAIDPAGPRCTEQHFIRLRRAVKELDNAWHDATNNVVSTADARKRLFEELLWEHRDLSEAHSHCQAIPEASIEALKTQLRTLQDEKEQLIQEHRKALDAQKLVSSGLKDQLIQFGLRHDQELKDTKAAAEAKLNEVLEDSVNSTAVLRAELEEGSKARKAAEDRAAHLEAEQKEYDLLVMQTDALALRLFPDSQAYAQKKVAERRVQQAFKNPDAPWDPYDHLIALSARVSHMRAVDRNLADIPEVAIQLFKVLWPEEQVPANLTLTSERLKGAGRRIREWQWSAARAGADEALRTACSWYEDLDLDAFATVRQDAPTDMDPALTAQWKDRAYRIAEYAAVRTFIPPPPGVTDYLSDYEGEEDEDEDAGEDAPPEGPDAGNVPPEAPAA</sequence>
<feature type="compositionally biased region" description="Low complexity" evidence="2">
    <location>
        <begin position="1"/>
        <end position="15"/>
    </location>
</feature>
<reference evidence="4" key="1">
    <citation type="submission" date="2023-07" db="EMBL/GenBank/DDBJ databases">
        <title>A chromosome-level genome assembly of Lolium multiflorum.</title>
        <authorList>
            <person name="Chen Y."/>
            <person name="Copetti D."/>
            <person name="Kolliker R."/>
            <person name="Studer B."/>
        </authorList>
    </citation>
    <scope>NUCLEOTIDE SEQUENCE</scope>
    <source>
        <strain evidence="4">02402/16</strain>
        <tissue evidence="4">Leaf</tissue>
    </source>
</reference>
<feature type="region of interest" description="Disordered" evidence="2">
    <location>
        <begin position="418"/>
        <end position="651"/>
    </location>
</feature>
<feature type="region of interest" description="Disordered" evidence="2">
    <location>
        <begin position="1060"/>
        <end position="1101"/>
    </location>
</feature>
<evidence type="ECO:0000256" key="2">
    <source>
        <dbReference type="SAM" id="MobiDB-lite"/>
    </source>
</evidence>
<feature type="coiled-coil region" evidence="1">
    <location>
        <begin position="784"/>
        <end position="890"/>
    </location>
</feature>
<evidence type="ECO:0000313" key="5">
    <source>
        <dbReference type="Proteomes" id="UP001231189"/>
    </source>
</evidence>
<evidence type="ECO:0000256" key="1">
    <source>
        <dbReference type="SAM" id="Coils"/>
    </source>
</evidence>
<feature type="compositionally biased region" description="Acidic residues" evidence="2">
    <location>
        <begin position="1068"/>
        <end position="1085"/>
    </location>
</feature>
<feature type="region of interest" description="Disordered" evidence="2">
    <location>
        <begin position="1"/>
        <end position="45"/>
    </location>
</feature>
<evidence type="ECO:0000259" key="3">
    <source>
        <dbReference type="Pfam" id="PF04195"/>
    </source>
</evidence>
<accession>A0AAD8QJT6</accession>
<feature type="compositionally biased region" description="Low complexity" evidence="2">
    <location>
        <begin position="612"/>
        <end position="621"/>
    </location>
</feature>
<dbReference type="PANTHER" id="PTHR33026">
    <property type="entry name" value="OS06G0360600 PROTEIN"/>
    <property type="match status" value="1"/>
</dbReference>
<dbReference type="AlphaFoldDB" id="A0AAD8QJT6"/>
<feature type="region of interest" description="Disordered" evidence="2">
    <location>
        <begin position="335"/>
        <end position="366"/>
    </location>
</feature>
<dbReference type="PANTHER" id="PTHR33026:SF7">
    <property type="entry name" value="OS03G0100275 PROTEIN"/>
    <property type="match status" value="1"/>
</dbReference>
<keyword evidence="5" id="KW-1185">Reference proteome</keyword>
<evidence type="ECO:0000313" key="4">
    <source>
        <dbReference type="EMBL" id="KAK1603640.1"/>
    </source>
</evidence>
<protein>
    <recommendedName>
        <fullName evidence="3">Transposase (putative) gypsy type domain-containing protein</fullName>
    </recommendedName>
</protein>
<dbReference type="Pfam" id="PF04195">
    <property type="entry name" value="Transposase_28"/>
    <property type="match status" value="1"/>
</dbReference>
<feature type="compositionally biased region" description="Polar residues" evidence="2">
    <location>
        <begin position="480"/>
        <end position="506"/>
    </location>
</feature>
<keyword evidence="1" id="KW-0175">Coiled coil</keyword>
<feature type="compositionally biased region" description="Basic and acidic residues" evidence="2">
    <location>
        <begin position="341"/>
        <end position="363"/>
    </location>
</feature>
<dbReference type="InterPro" id="IPR007321">
    <property type="entry name" value="Transposase_28"/>
</dbReference>
<proteinExistence type="predicted"/>
<organism evidence="4 5">
    <name type="scientific">Lolium multiflorum</name>
    <name type="common">Italian ryegrass</name>
    <name type="synonym">Lolium perenne subsp. multiflorum</name>
    <dbReference type="NCBI Taxonomy" id="4521"/>
    <lineage>
        <taxon>Eukaryota</taxon>
        <taxon>Viridiplantae</taxon>
        <taxon>Streptophyta</taxon>
        <taxon>Embryophyta</taxon>
        <taxon>Tracheophyta</taxon>
        <taxon>Spermatophyta</taxon>
        <taxon>Magnoliopsida</taxon>
        <taxon>Liliopsida</taxon>
        <taxon>Poales</taxon>
        <taxon>Poaceae</taxon>
        <taxon>BOP clade</taxon>
        <taxon>Pooideae</taxon>
        <taxon>Poodae</taxon>
        <taxon>Poeae</taxon>
        <taxon>Poeae Chloroplast Group 2 (Poeae type)</taxon>
        <taxon>Loliodinae</taxon>
        <taxon>Loliinae</taxon>
        <taxon>Lolium</taxon>
    </lineage>
</organism>
<feature type="compositionally biased region" description="Basic and acidic residues" evidence="2">
    <location>
        <begin position="523"/>
        <end position="533"/>
    </location>
</feature>
<feature type="compositionally biased region" description="Low complexity" evidence="2">
    <location>
        <begin position="572"/>
        <end position="585"/>
    </location>
</feature>
<feature type="compositionally biased region" description="Low complexity" evidence="2">
    <location>
        <begin position="594"/>
        <end position="603"/>
    </location>
</feature>
<feature type="compositionally biased region" description="Polar residues" evidence="2">
    <location>
        <begin position="642"/>
        <end position="651"/>
    </location>
</feature>
<name>A0AAD8QJT6_LOLMU</name>
<feature type="domain" description="Transposase (putative) gypsy type" evidence="3">
    <location>
        <begin position="96"/>
        <end position="163"/>
    </location>
</feature>
<dbReference type="Proteomes" id="UP001231189">
    <property type="component" value="Unassembled WGS sequence"/>
</dbReference>